<name>A0A0L7LQN0_OPEBR</name>
<dbReference type="PROSITE" id="PS50011">
    <property type="entry name" value="PROTEIN_KINASE_DOM"/>
    <property type="match status" value="1"/>
</dbReference>
<keyword evidence="9" id="KW-1185">Reference proteome</keyword>
<dbReference type="Gene3D" id="3.90.810.10">
    <property type="entry name" value="CRIB domain"/>
    <property type="match status" value="1"/>
</dbReference>
<proteinExistence type="predicted"/>
<evidence type="ECO:0000256" key="2">
    <source>
        <dbReference type="ARBA" id="ARBA00022741"/>
    </source>
</evidence>
<evidence type="ECO:0000313" key="9">
    <source>
        <dbReference type="Proteomes" id="UP000037510"/>
    </source>
</evidence>
<protein>
    <recommendedName>
        <fullName evidence="1">non-specific serine/threonine protein kinase</fullName>
        <ecNumber evidence="1">2.7.11.1</ecNumber>
    </recommendedName>
</protein>
<feature type="binding site" evidence="4">
    <location>
        <position position="296"/>
    </location>
    <ligand>
        <name>ATP</name>
        <dbReference type="ChEBI" id="CHEBI:30616"/>
    </ligand>
</feature>
<dbReference type="Gene3D" id="1.10.510.10">
    <property type="entry name" value="Transferase(Phosphotransferase) domain 1"/>
    <property type="match status" value="1"/>
</dbReference>
<evidence type="ECO:0000259" key="7">
    <source>
        <dbReference type="PROSITE" id="PS50108"/>
    </source>
</evidence>
<dbReference type="SUPFAM" id="SSF56112">
    <property type="entry name" value="Protein kinase-like (PK-like)"/>
    <property type="match status" value="1"/>
</dbReference>
<dbReference type="AlphaFoldDB" id="A0A0L7LQN0"/>
<dbReference type="InterPro" id="IPR000095">
    <property type="entry name" value="CRIB_dom"/>
</dbReference>
<evidence type="ECO:0000256" key="5">
    <source>
        <dbReference type="SAM" id="MobiDB-lite"/>
    </source>
</evidence>
<comment type="caution">
    <text evidence="8">The sequence shown here is derived from an EMBL/GenBank/DDBJ whole genome shotgun (WGS) entry which is preliminary data.</text>
</comment>
<dbReference type="EMBL" id="JTDY01000310">
    <property type="protein sequence ID" value="KOB77757.1"/>
    <property type="molecule type" value="Genomic_DNA"/>
</dbReference>
<dbReference type="FunFam" id="3.30.200.20:FF:000705">
    <property type="entry name" value="Non-specific serine/threonine protein kinase"/>
    <property type="match status" value="1"/>
</dbReference>
<dbReference type="PANTHER" id="PTHR45832:SF8">
    <property type="entry name" value="PROTEIN KINASE DOMAIN-CONTAINING PROTEIN"/>
    <property type="match status" value="1"/>
</dbReference>
<feature type="domain" description="CRIB" evidence="7">
    <location>
        <begin position="11"/>
        <end position="24"/>
    </location>
</feature>
<dbReference type="PROSITE" id="PS00107">
    <property type="entry name" value="PROTEIN_KINASE_ATP"/>
    <property type="match status" value="1"/>
</dbReference>
<feature type="compositionally biased region" description="Basic and acidic residues" evidence="5">
    <location>
        <begin position="21"/>
        <end position="31"/>
    </location>
</feature>
<dbReference type="InterPro" id="IPR051931">
    <property type="entry name" value="PAK3-like"/>
</dbReference>
<feature type="compositionally biased region" description="Pro residues" evidence="5">
    <location>
        <begin position="118"/>
        <end position="132"/>
    </location>
</feature>
<dbReference type="Gene3D" id="3.30.200.20">
    <property type="entry name" value="Phosphorylase Kinase, domain 1"/>
    <property type="match status" value="1"/>
</dbReference>
<dbReference type="PROSITE" id="PS50108">
    <property type="entry name" value="CRIB"/>
    <property type="match status" value="1"/>
</dbReference>
<dbReference type="GO" id="GO:0005524">
    <property type="term" value="F:ATP binding"/>
    <property type="evidence" value="ECO:0007669"/>
    <property type="project" value="UniProtKB-UniRule"/>
</dbReference>
<dbReference type="InterPro" id="IPR011009">
    <property type="entry name" value="Kinase-like_dom_sf"/>
</dbReference>
<sequence length="444" mass="49831">MFSKKKKKPEISNPINFQHRLHTDFDKREGKPIPLVDPSEITPTEILDLKTIVRGDHRLMPVSSIVPRPLPSHVPQPQTVQNGVILPKTSNVARSNSLRSSSPPNIRRDLRNQAKVPPSVPEESPPVPPAPQQFPSLRRDHSNYALNKPIIESPVDWNQHGHDPSIRSMDMNDNQQGTLTYQNIQNANVPYQHNHPPQTMPHGAYQAHNGNNTNIGESYPRLPHAGAAPAGPHLPLAASKHELRLTHEQFRAALRLVVSEGDPRATLTGFSKIGEGSTGVVCAASDAQARRRVAVKMMNLRKQQRRELLFNEVVIMRDYPHPNIVEMHASYLVGDELWVVMEYMAGGALTDIVTRARMDPEQIATVCKQCLKELPKRKSLVGTPYWMSPEVISRLPYGPEVDVWSLGIMLVEMVDGEPPFFNEPPLQVRTTPQTLHVSTFNYSW</sequence>
<dbReference type="InterPro" id="IPR000719">
    <property type="entry name" value="Prot_kinase_dom"/>
</dbReference>
<dbReference type="EC" id="2.7.11.1" evidence="1"/>
<evidence type="ECO:0000256" key="3">
    <source>
        <dbReference type="ARBA" id="ARBA00022840"/>
    </source>
</evidence>
<dbReference type="InterPro" id="IPR036936">
    <property type="entry name" value="CRIB_dom_sf"/>
</dbReference>
<reference evidence="8 9" key="1">
    <citation type="journal article" date="2015" name="Genome Biol. Evol.">
        <title>The genome of winter moth (Operophtera brumata) provides a genomic perspective on sexual dimorphism and phenology.</title>
        <authorList>
            <person name="Derks M.F."/>
            <person name="Smit S."/>
            <person name="Salis L."/>
            <person name="Schijlen E."/>
            <person name="Bossers A."/>
            <person name="Mateman C."/>
            <person name="Pijl A.S."/>
            <person name="de Ridder D."/>
            <person name="Groenen M.A."/>
            <person name="Visser M.E."/>
            <person name="Megens H.J."/>
        </authorList>
    </citation>
    <scope>NUCLEOTIDE SEQUENCE [LARGE SCALE GENOMIC DNA]</scope>
    <source>
        <strain evidence="8">WM2013NL</strain>
        <tissue evidence="8">Head and thorax</tissue>
    </source>
</reference>
<keyword evidence="2 4" id="KW-0547">Nucleotide-binding</keyword>
<dbReference type="STRING" id="104452.A0A0L7LQN0"/>
<gene>
    <name evidence="8" type="ORF">OBRU01_03486</name>
</gene>
<dbReference type="Pfam" id="PF00786">
    <property type="entry name" value="PBD"/>
    <property type="match status" value="1"/>
</dbReference>
<keyword evidence="3 4" id="KW-0067">ATP-binding</keyword>
<dbReference type="GO" id="GO:0004674">
    <property type="term" value="F:protein serine/threonine kinase activity"/>
    <property type="evidence" value="ECO:0007669"/>
    <property type="project" value="UniProtKB-EC"/>
</dbReference>
<dbReference type="PANTHER" id="PTHR45832">
    <property type="entry name" value="SERINE/THREONINE-PROTEIN KINASE SAMKA-RELATED-RELATED"/>
    <property type="match status" value="1"/>
</dbReference>
<feature type="domain" description="Protein kinase" evidence="6">
    <location>
        <begin position="267"/>
        <end position="444"/>
    </location>
</feature>
<organism evidence="8 9">
    <name type="scientific">Operophtera brumata</name>
    <name type="common">Winter moth</name>
    <name type="synonym">Phalaena brumata</name>
    <dbReference type="NCBI Taxonomy" id="104452"/>
    <lineage>
        <taxon>Eukaryota</taxon>
        <taxon>Metazoa</taxon>
        <taxon>Ecdysozoa</taxon>
        <taxon>Arthropoda</taxon>
        <taxon>Hexapoda</taxon>
        <taxon>Insecta</taxon>
        <taxon>Pterygota</taxon>
        <taxon>Neoptera</taxon>
        <taxon>Endopterygota</taxon>
        <taxon>Lepidoptera</taxon>
        <taxon>Glossata</taxon>
        <taxon>Ditrysia</taxon>
        <taxon>Geometroidea</taxon>
        <taxon>Geometridae</taxon>
        <taxon>Larentiinae</taxon>
        <taxon>Operophtera</taxon>
    </lineage>
</organism>
<feature type="region of interest" description="Disordered" evidence="5">
    <location>
        <begin position="1"/>
        <end position="37"/>
    </location>
</feature>
<evidence type="ECO:0000313" key="8">
    <source>
        <dbReference type="EMBL" id="KOB77757.1"/>
    </source>
</evidence>
<feature type="compositionally biased region" description="Low complexity" evidence="5">
    <location>
        <begin position="90"/>
        <end position="105"/>
    </location>
</feature>
<dbReference type="Pfam" id="PF00069">
    <property type="entry name" value="Pkinase"/>
    <property type="match status" value="2"/>
</dbReference>
<evidence type="ECO:0000259" key="6">
    <source>
        <dbReference type="PROSITE" id="PS50011"/>
    </source>
</evidence>
<dbReference type="InterPro" id="IPR017441">
    <property type="entry name" value="Protein_kinase_ATP_BS"/>
</dbReference>
<dbReference type="Proteomes" id="UP000037510">
    <property type="component" value="Unassembled WGS sequence"/>
</dbReference>
<accession>A0A0L7LQN0</accession>
<evidence type="ECO:0000256" key="4">
    <source>
        <dbReference type="PROSITE-ProRule" id="PRU10141"/>
    </source>
</evidence>
<feature type="region of interest" description="Disordered" evidence="5">
    <location>
        <begin position="88"/>
        <end position="133"/>
    </location>
</feature>
<evidence type="ECO:0000256" key="1">
    <source>
        <dbReference type="ARBA" id="ARBA00012513"/>
    </source>
</evidence>